<dbReference type="Pfam" id="PF04109">
    <property type="entry name" value="ATG9"/>
    <property type="match status" value="1"/>
</dbReference>
<evidence type="ECO:0000256" key="17">
    <source>
        <dbReference type="ARBA" id="ARBA00024631"/>
    </source>
</evidence>
<evidence type="ECO:0000256" key="10">
    <source>
        <dbReference type="ARBA" id="ARBA00023006"/>
    </source>
</evidence>
<dbReference type="GO" id="GO:0061709">
    <property type="term" value="P:reticulophagy"/>
    <property type="evidence" value="ECO:0007669"/>
    <property type="project" value="TreeGrafter"/>
</dbReference>
<dbReference type="GO" id="GO:0034045">
    <property type="term" value="C:phagophore assembly site membrane"/>
    <property type="evidence" value="ECO:0007669"/>
    <property type="project" value="UniProtKB-SubCell"/>
</dbReference>
<comment type="catalytic activity">
    <reaction evidence="14">
        <text>a 1,2-diacyl-sn-glycero-3-phospho-L-serine(in) = a 1,2-diacyl-sn-glycero-3-phospho-L-serine(out)</text>
        <dbReference type="Rhea" id="RHEA:38663"/>
        <dbReference type="ChEBI" id="CHEBI:57262"/>
    </reaction>
</comment>
<keyword evidence="11" id="KW-0333">Golgi apparatus</keyword>
<keyword evidence="10 18" id="KW-0072">Autophagy</keyword>
<gene>
    <name evidence="20" type="ORF">SYNPS1DRAFT_25551</name>
</gene>
<proteinExistence type="inferred from homology"/>
<dbReference type="EMBL" id="KZ991863">
    <property type="protein sequence ID" value="RKP22634.1"/>
    <property type="molecule type" value="Genomic_DNA"/>
</dbReference>
<dbReference type="GO" id="GO:0000139">
    <property type="term" value="C:Golgi membrane"/>
    <property type="evidence" value="ECO:0007669"/>
    <property type="project" value="UniProtKB-SubCell"/>
</dbReference>
<name>A0A4P9YS98_9FUNG</name>
<dbReference type="PANTHER" id="PTHR13038:SF10">
    <property type="entry name" value="AUTOPHAGY-RELATED PROTEIN 9"/>
    <property type="match status" value="1"/>
</dbReference>
<evidence type="ECO:0000256" key="15">
    <source>
        <dbReference type="ARBA" id="ARBA00024615"/>
    </source>
</evidence>
<comment type="function">
    <text evidence="18">Phospholipid scramblase involved in autophagy. Cycles between the preautophagosomal structure/phagophore assembly site (PAS) and the cytoplasmic vesicle pool and supplies membrane for the growing autophagosome. Lipid scramblase activity plays a key role in preautophagosomal structure/phagophore assembly by distributing the phospholipids that arrive through ATG2 from the cytoplasmic to the luminal leaflet of the bilayer, thereby driving autophagosomal membrane expansion.</text>
</comment>
<dbReference type="GO" id="GO:0034497">
    <property type="term" value="P:protein localization to phagophore assembly site"/>
    <property type="evidence" value="ECO:0007669"/>
    <property type="project" value="TreeGrafter"/>
</dbReference>
<protein>
    <recommendedName>
        <fullName evidence="6 18">Autophagy-related protein 9</fullName>
    </recommendedName>
</protein>
<evidence type="ECO:0000256" key="16">
    <source>
        <dbReference type="ARBA" id="ARBA00024621"/>
    </source>
</evidence>
<evidence type="ECO:0000256" key="5">
    <source>
        <dbReference type="ARBA" id="ARBA00006185"/>
    </source>
</evidence>
<dbReference type="GO" id="GO:0034727">
    <property type="term" value="P:piecemeal microautophagy of the nucleus"/>
    <property type="evidence" value="ECO:0007669"/>
    <property type="project" value="TreeGrafter"/>
</dbReference>
<evidence type="ECO:0000256" key="12">
    <source>
        <dbReference type="ARBA" id="ARBA00023055"/>
    </source>
</evidence>
<evidence type="ECO:0000313" key="20">
    <source>
        <dbReference type="EMBL" id="RKP22634.1"/>
    </source>
</evidence>
<evidence type="ECO:0000313" key="21">
    <source>
        <dbReference type="Proteomes" id="UP000278143"/>
    </source>
</evidence>
<evidence type="ECO:0000256" key="18">
    <source>
        <dbReference type="RuleBase" id="RU364027"/>
    </source>
</evidence>
<comment type="catalytic activity">
    <reaction evidence="17">
        <text>a 1,2-diacyl-sn-glycero-3-phosphocholine(in) = a 1,2-diacyl-sn-glycero-3-phosphocholine(out)</text>
        <dbReference type="Rhea" id="RHEA:38571"/>
        <dbReference type="ChEBI" id="CHEBI:57643"/>
    </reaction>
</comment>
<evidence type="ECO:0000256" key="9">
    <source>
        <dbReference type="ARBA" id="ARBA00022989"/>
    </source>
</evidence>
<dbReference type="InterPro" id="IPR007241">
    <property type="entry name" value="Autophagy-rel_prot_9"/>
</dbReference>
<comment type="catalytic activity">
    <reaction evidence="15">
        <text>a 1,2-diacyl-sn-glycero-3-phosphoethanolamine(in) = a 1,2-diacyl-sn-glycero-3-phosphoethanolamine(out)</text>
        <dbReference type="Rhea" id="RHEA:38895"/>
        <dbReference type="ChEBI" id="CHEBI:64612"/>
    </reaction>
</comment>
<evidence type="ECO:0000256" key="4">
    <source>
        <dbReference type="ARBA" id="ARBA00004653"/>
    </source>
</evidence>
<evidence type="ECO:0000256" key="7">
    <source>
        <dbReference type="ARBA" id="ARBA00022448"/>
    </source>
</evidence>
<comment type="similarity">
    <text evidence="5 18">Belongs to the ATG9 family.</text>
</comment>
<sequence>MNPIREDAAGHDDPGIAYNQRPLPTTEHRRLRFGKQPCERVTSHEEGAFFGRGIMGDRGGTRLGTGLRHWRSRVSSRERAIYEWTNVDNLDAFFRRVYNYYQGKGIYCILLYRLLNLLMLAFVTAFTTFLVGCVNYAKLHTSKSLSDALYDSCSSHMSGWLKFFVAAAWLYWSWKLVVFVYDVRKLVEMYNFYTFLLEIPDENYMIALINKDLLDLTVPAPLRYIPMLGAPLLTRTVEWNLHLCLINYAFDENGQVKKAFLRDSQRQVLAEG</sequence>
<evidence type="ECO:0000256" key="2">
    <source>
        <dbReference type="ARBA" id="ARBA00004477"/>
    </source>
</evidence>
<dbReference type="GO" id="GO:0000422">
    <property type="term" value="P:autophagy of mitochondrion"/>
    <property type="evidence" value="ECO:0007669"/>
    <property type="project" value="TreeGrafter"/>
</dbReference>
<dbReference type="GO" id="GO:0030659">
    <property type="term" value="C:cytoplasmic vesicle membrane"/>
    <property type="evidence" value="ECO:0007669"/>
    <property type="project" value="UniProtKB-SubCell"/>
</dbReference>
<keyword evidence="9 18" id="KW-1133">Transmembrane helix</keyword>
<organism evidence="20 21">
    <name type="scientific">Syncephalis pseudoplumigaleata</name>
    <dbReference type="NCBI Taxonomy" id="1712513"/>
    <lineage>
        <taxon>Eukaryota</taxon>
        <taxon>Fungi</taxon>
        <taxon>Fungi incertae sedis</taxon>
        <taxon>Zoopagomycota</taxon>
        <taxon>Zoopagomycotina</taxon>
        <taxon>Zoopagomycetes</taxon>
        <taxon>Zoopagales</taxon>
        <taxon>Piptocephalidaceae</taxon>
        <taxon>Syncephalis</taxon>
    </lineage>
</organism>
<keyword evidence="12 18" id="KW-0445">Lipid transport</keyword>
<dbReference type="GO" id="GO:0005776">
    <property type="term" value="C:autophagosome"/>
    <property type="evidence" value="ECO:0007669"/>
    <property type="project" value="TreeGrafter"/>
</dbReference>
<evidence type="ECO:0000256" key="11">
    <source>
        <dbReference type="ARBA" id="ARBA00023034"/>
    </source>
</evidence>
<comment type="subcellular location">
    <subcellularLocation>
        <location evidence="1">Cytoplasmic vesicle membrane</location>
        <topology evidence="1">Multi-pass membrane protein</topology>
    </subcellularLocation>
    <subcellularLocation>
        <location evidence="2">Endoplasmic reticulum membrane</location>
        <topology evidence="2">Multi-pass membrane protein</topology>
    </subcellularLocation>
    <subcellularLocation>
        <location evidence="4">Golgi apparatus membrane</location>
        <topology evidence="4">Multi-pass membrane protein</topology>
    </subcellularLocation>
    <subcellularLocation>
        <location evidence="3 18">Preautophagosomal structure membrane</location>
        <topology evidence="3 18">Multi-pass membrane protein</topology>
    </subcellularLocation>
</comment>
<reference evidence="21" key="1">
    <citation type="journal article" date="2018" name="Nat. Microbiol.">
        <title>Leveraging single-cell genomics to expand the fungal tree of life.</title>
        <authorList>
            <person name="Ahrendt S.R."/>
            <person name="Quandt C.A."/>
            <person name="Ciobanu D."/>
            <person name="Clum A."/>
            <person name="Salamov A."/>
            <person name="Andreopoulos B."/>
            <person name="Cheng J.F."/>
            <person name="Woyke T."/>
            <person name="Pelin A."/>
            <person name="Henrissat B."/>
            <person name="Reynolds N.K."/>
            <person name="Benny G.L."/>
            <person name="Smith M.E."/>
            <person name="James T.Y."/>
            <person name="Grigoriev I.V."/>
        </authorList>
    </citation>
    <scope>NUCLEOTIDE SEQUENCE [LARGE SCALE GENOMIC DNA]</scope>
    <source>
        <strain evidence="21">Benny S71-1</strain>
    </source>
</reference>
<feature type="transmembrane region" description="Helical" evidence="18">
    <location>
        <begin position="114"/>
        <end position="137"/>
    </location>
</feature>
<evidence type="ECO:0000256" key="6">
    <source>
        <dbReference type="ARBA" id="ARBA00018074"/>
    </source>
</evidence>
<feature type="region of interest" description="Disordered" evidence="19">
    <location>
        <begin position="1"/>
        <end position="21"/>
    </location>
</feature>
<evidence type="ECO:0000256" key="14">
    <source>
        <dbReference type="ARBA" id="ARBA00024479"/>
    </source>
</evidence>
<evidence type="ECO:0000256" key="19">
    <source>
        <dbReference type="SAM" id="MobiDB-lite"/>
    </source>
</evidence>
<keyword evidence="7 18" id="KW-0813">Transport</keyword>
<evidence type="ECO:0000256" key="1">
    <source>
        <dbReference type="ARBA" id="ARBA00004439"/>
    </source>
</evidence>
<dbReference type="GO" id="GO:0005789">
    <property type="term" value="C:endoplasmic reticulum membrane"/>
    <property type="evidence" value="ECO:0007669"/>
    <property type="project" value="UniProtKB-SubCell"/>
</dbReference>
<dbReference type="GO" id="GO:0006869">
    <property type="term" value="P:lipid transport"/>
    <property type="evidence" value="ECO:0007669"/>
    <property type="project" value="UniProtKB-KW"/>
</dbReference>
<dbReference type="Proteomes" id="UP000278143">
    <property type="component" value="Unassembled WGS sequence"/>
</dbReference>
<comment type="catalytic activity">
    <reaction evidence="16">
        <text>a 1,2-diacyl-sn-glycero-3-phospho-(1D-myo-inositol-3-phosphate)(in) = a 1,2-diacyl-sn-glycero-3-phospho-(1D-myo-inositol-3-phosphate)(out)</text>
        <dbReference type="Rhea" id="RHEA:67920"/>
        <dbReference type="ChEBI" id="CHEBI:58088"/>
    </reaction>
</comment>
<evidence type="ECO:0000256" key="13">
    <source>
        <dbReference type="ARBA" id="ARBA00023136"/>
    </source>
</evidence>
<dbReference type="AlphaFoldDB" id="A0A4P9YS98"/>
<comment type="caution">
    <text evidence="18">Lacks conserved residue(s) required for the propagation of feature annotation.</text>
</comment>
<dbReference type="OrthoDB" id="2020634at2759"/>
<evidence type="ECO:0000256" key="3">
    <source>
        <dbReference type="ARBA" id="ARBA00004511"/>
    </source>
</evidence>
<keyword evidence="13 18" id="KW-0472">Membrane</keyword>
<evidence type="ECO:0000256" key="8">
    <source>
        <dbReference type="ARBA" id="ARBA00022692"/>
    </source>
</evidence>
<feature type="compositionally biased region" description="Basic and acidic residues" evidence="19">
    <location>
        <begin position="1"/>
        <end position="14"/>
    </location>
</feature>
<keyword evidence="8 18" id="KW-0812">Transmembrane</keyword>
<dbReference type="PANTHER" id="PTHR13038">
    <property type="entry name" value="APG9 AUTOPHAGY 9"/>
    <property type="match status" value="1"/>
</dbReference>
<keyword evidence="21" id="KW-1185">Reference proteome</keyword>
<accession>A0A4P9YS98</accession>
<feature type="transmembrane region" description="Helical" evidence="18">
    <location>
        <begin position="157"/>
        <end position="181"/>
    </location>
</feature>